<gene>
    <name evidence="3" type="ORF">NF557_10065</name>
</gene>
<evidence type="ECO:0000313" key="4">
    <source>
        <dbReference type="Proteomes" id="UP001056535"/>
    </source>
</evidence>
<evidence type="ECO:0000256" key="1">
    <source>
        <dbReference type="SAM" id="MobiDB-lite"/>
    </source>
</evidence>
<feature type="region of interest" description="Disordered" evidence="1">
    <location>
        <begin position="78"/>
        <end position="115"/>
    </location>
</feature>
<dbReference type="EMBL" id="CP099490">
    <property type="protein sequence ID" value="USQ75000.1"/>
    <property type="molecule type" value="Genomic_DNA"/>
</dbReference>
<keyword evidence="2" id="KW-1133">Transmembrane helix</keyword>
<evidence type="ECO:0000313" key="3">
    <source>
        <dbReference type="EMBL" id="USQ75000.1"/>
    </source>
</evidence>
<sequence length="304" mass="32568">MREEQEFQDWTQDADDELRRALGSLRHDVDAAGIPDVRFVMRRAGRQRHRALAGVAAGAAAVLGLSWLGYQAIDNAPSTAPAGQTERDQGETTADETTPDEAIQDPGDDEGTDAAPVDRVDLFTSEASIPELSLFVPPGLWSSQTFTDGAATGSAMGDPEGTTLFDCDPDDVMWGSADEGTFGIMTIWAEGRALGKQRVRVLDSTDATTGYVNDMNAALSECEAPAEATNIVLDVQPLELSGAYRITTNFVDGTESMTDFVYVVQHEGMPEAVSTIRITDWSRAATDAEAATELERLAGLVTDN</sequence>
<accession>A0ABY4YEK6</accession>
<reference evidence="3" key="1">
    <citation type="submission" date="2022-06" db="EMBL/GenBank/DDBJ databases">
        <title>Ornithinimicrobium JY.X270.</title>
        <authorList>
            <person name="Huang Y."/>
        </authorList>
    </citation>
    <scope>NUCLEOTIDE SEQUENCE</scope>
    <source>
        <strain evidence="3">JY.X270</strain>
    </source>
</reference>
<keyword evidence="2" id="KW-0812">Transmembrane</keyword>
<feature type="transmembrane region" description="Helical" evidence="2">
    <location>
        <begin position="51"/>
        <end position="70"/>
    </location>
</feature>
<keyword evidence="2" id="KW-0472">Membrane</keyword>
<keyword evidence="4" id="KW-1185">Reference proteome</keyword>
<name>A0ABY4YEK6_9MICO</name>
<proteinExistence type="predicted"/>
<evidence type="ECO:0000256" key="2">
    <source>
        <dbReference type="SAM" id="Phobius"/>
    </source>
</evidence>
<organism evidence="3 4">
    <name type="scientific">Ornithinimicrobium cryptoxanthini</name>
    <dbReference type="NCBI Taxonomy" id="2934161"/>
    <lineage>
        <taxon>Bacteria</taxon>
        <taxon>Bacillati</taxon>
        <taxon>Actinomycetota</taxon>
        <taxon>Actinomycetes</taxon>
        <taxon>Micrococcales</taxon>
        <taxon>Ornithinimicrobiaceae</taxon>
        <taxon>Ornithinimicrobium</taxon>
    </lineage>
</organism>
<protein>
    <submittedName>
        <fullName evidence="3">Uncharacterized protein</fullName>
    </submittedName>
</protein>
<feature type="compositionally biased region" description="Acidic residues" evidence="1">
    <location>
        <begin position="93"/>
        <end position="112"/>
    </location>
</feature>
<dbReference type="RefSeq" id="WP_252619120.1">
    <property type="nucleotide sequence ID" value="NZ_CP099490.1"/>
</dbReference>
<dbReference type="Proteomes" id="UP001056535">
    <property type="component" value="Chromosome"/>
</dbReference>